<evidence type="ECO:0000256" key="5">
    <source>
        <dbReference type="ARBA" id="ARBA00022963"/>
    </source>
</evidence>
<dbReference type="GO" id="GO:0016891">
    <property type="term" value="F:RNA endonuclease activity producing 5'-phosphomonoesters, hydrolytic mechanism"/>
    <property type="evidence" value="ECO:0007669"/>
    <property type="project" value="TreeGrafter"/>
</dbReference>
<feature type="domain" description="PLD phosphodiesterase" evidence="7">
    <location>
        <begin position="171"/>
        <end position="198"/>
    </location>
</feature>
<dbReference type="Gene3D" id="3.30.870.10">
    <property type="entry name" value="Endonuclease Chain A"/>
    <property type="match status" value="1"/>
</dbReference>
<evidence type="ECO:0000259" key="7">
    <source>
        <dbReference type="PROSITE" id="PS50035"/>
    </source>
</evidence>
<reference evidence="8" key="1">
    <citation type="journal article" date="2014" name="Int. J. Syst. Evol. Microbiol.">
        <title>Complete genome sequence of Corynebacterium casei LMG S-19264T (=DSM 44701T), isolated from a smear-ripened cheese.</title>
        <authorList>
            <consortium name="US DOE Joint Genome Institute (JGI-PGF)"/>
            <person name="Walter F."/>
            <person name="Albersmeier A."/>
            <person name="Kalinowski J."/>
            <person name="Ruckert C."/>
        </authorList>
    </citation>
    <scope>NUCLEOTIDE SEQUENCE</scope>
    <source>
        <strain evidence="8">KCTC 12870</strain>
    </source>
</reference>
<proteinExistence type="inferred from homology"/>
<dbReference type="SUPFAM" id="SSF56024">
    <property type="entry name" value="Phospholipase D/nuclease"/>
    <property type="match status" value="1"/>
</dbReference>
<dbReference type="EC" id="3.1.4.4" evidence="3"/>
<dbReference type="GO" id="GO:0006793">
    <property type="term" value="P:phosphorus metabolic process"/>
    <property type="evidence" value="ECO:0007669"/>
    <property type="project" value="UniProtKB-ARBA"/>
</dbReference>
<dbReference type="PANTHER" id="PTHR43856">
    <property type="entry name" value="CARDIOLIPIN HYDROLASE"/>
    <property type="match status" value="1"/>
</dbReference>
<name>A0A8J3GDN1_9BACT</name>
<gene>
    <name evidence="8" type="ORF">GCM10007047_11220</name>
</gene>
<evidence type="ECO:0000313" key="8">
    <source>
        <dbReference type="EMBL" id="GHB97000.1"/>
    </source>
</evidence>
<comment type="catalytic activity">
    <reaction evidence="1">
        <text>a 1,2-diacyl-sn-glycero-3-phosphocholine + H2O = a 1,2-diacyl-sn-glycero-3-phosphate + choline + H(+)</text>
        <dbReference type="Rhea" id="RHEA:14445"/>
        <dbReference type="ChEBI" id="CHEBI:15354"/>
        <dbReference type="ChEBI" id="CHEBI:15377"/>
        <dbReference type="ChEBI" id="CHEBI:15378"/>
        <dbReference type="ChEBI" id="CHEBI:57643"/>
        <dbReference type="ChEBI" id="CHEBI:58608"/>
        <dbReference type="EC" id="3.1.4.4"/>
    </reaction>
</comment>
<dbReference type="EMBL" id="BMXG01000005">
    <property type="protein sequence ID" value="GHB97000.1"/>
    <property type="molecule type" value="Genomic_DNA"/>
</dbReference>
<keyword evidence="9" id="KW-1185">Reference proteome</keyword>
<dbReference type="PROSITE" id="PS50035">
    <property type="entry name" value="PLD"/>
    <property type="match status" value="1"/>
</dbReference>
<dbReference type="InterPro" id="IPR051406">
    <property type="entry name" value="PLD_domain"/>
</dbReference>
<dbReference type="GO" id="GO:0016042">
    <property type="term" value="P:lipid catabolic process"/>
    <property type="evidence" value="ECO:0007669"/>
    <property type="project" value="UniProtKB-KW"/>
</dbReference>
<organism evidence="8 9">
    <name type="scientific">Cerasicoccus arenae</name>
    <dbReference type="NCBI Taxonomy" id="424488"/>
    <lineage>
        <taxon>Bacteria</taxon>
        <taxon>Pseudomonadati</taxon>
        <taxon>Verrucomicrobiota</taxon>
        <taxon>Opitutia</taxon>
        <taxon>Puniceicoccales</taxon>
        <taxon>Cerasicoccaceae</taxon>
        <taxon>Cerasicoccus</taxon>
    </lineage>
</organism>
<evidence type="ECO:0000256" key="3">
    <source>
        <dbReference type="ARBA" id="ARBA00012027"/>
    </source>
</evidence>
<dbReference type="GO" id="GO:0004630">
    <property type="term" value="F:phospholipase D activity"/>
    <property type="evidence" value="ECO:0007669"/>
    <property type="project" value="UniProtKB-EC"/>
</dbReference>
<evidence type="ECO:0000256" key="6">
    <source>
        <dbReference type="ARBA" id="ARBA00023098"/>
    </source>
</evidence>
<keyword evidence="6" id="KW-0443">Lipid metabolism</keyword>
<evidence type="ECO:0000313" key="9">
    <source>
        <dbReference type="Proteomes" id="UP000642829"/>
    </source>
</evidence>
<protein>
    <recommendedName>
        <fullName evidence="3">phospholipase D</fullName>
        <ecNumber evidence="3">3.1.4.4</ecNumber>
    </recommendedName>
</protein>
<comment type="caution">
    <text evidence="8">The sequence shown here is derived from an EMBL/GenBank/DDBJ whole genome shotgun (WGS) entry which is preliminary data.</text>
</comment>
<dbReference type="InterPro" id="IPR025202">
    <property type="entry name" value="PLD-like_dom"/>
</dbReference>
<sequence length="232" mass="26146">MSDLAPITAAFGQTLADGNISRSELQAVREVLRDADLDNRELAILRSQIFDLARKRLSAHNAAALFDWLEDASKVILEISRKPPQRIRSDAYFSPGDDCLNAIIGNIRSARRTLDICVFTITDDRIVEAIQAARQRRVALRIITDNDKSYDGGSDIHRLDRSGIAVKIDQTSSHMHHKFALIDGQRVLTGSYNWTRSAAMNNQENILVTDENKLVASYQAEFEKLWRAMADY</sequence>
<dbReference type="Pfam" id="PF13091">
    <property type="entry name" value="PLDc_2"/>
    <property type="match status" value="1"/>
</dbReference>
<evidence type="ECO:0000256" key="4">
    <source>
        <dbReference type="ARBA" id="ARBA00022801"/>
    </source>
</evidence>
<dbReference type="CDD" id="cd09171">
    <property type="entry name" value="PLDc_vPLD6_like"/>
    <property type="match status" value="1"/>
</dbReference>
<evidence type="ECO:0000256" key="1">
    <source>
        <dbReference type="ARBA" id="ARBA00000798"/>
    </source>
</evidence>
<dbReference type="Proteomes" id="UP000642829">
    <property type="component" value="Unassembled WGS sequence"/>
</dbReference>
<keyword evidence="5" id="KW-0442">Lipid degradation</keyword>
<keyword evidence="4" id="KW-0378">Hydrolase</keyword>
<dbReference type="RefSeq" id="WP_189512764.1">
    <property type="nucleotide sequence ID" value="NZ_BMXG01000005.1"/>
</dbReference>
<dbReference type="InterPro" id="IPR001736">
    <property type="entry name" value="PLipase_D/transphosphatidylase"/>
</dbReference>
<evidence type="ECO:0000256" key="2">
    <source>
        <dbReference type="ARBA" id="ARBA00008664"/>
    </source>
</evidence>
<accession>A0A8J3GDN1</accession>
<comment type="similarity">
    <text evidence="2">Belongs to the phospholipase D family.</text>
</comment>
<dbReference type="PANTHER" id="PTHR43856:SF1">
    <property type="entry name" value="MITOCHONDRIAL CARDIOLIPIN HYDROLASE"/>
    <property type="match status" value="1"/>
</dbReference>
<dbReference type="AlphaFoldDB" id="A0A8J3GDN1"/>
<reference evidence="8" key="2">
    <citation type="submission" date="2020-09" db="EMBL/GenBank/DDBJ databases">
        <authorList>
            <person name="Sun Q."/>
            <person name="Kim S."/>
        </authorList>
    </citation>
    <scope>NUCLEOTIDE SEQUENCE</scope>
    <source>
        <strain evidence="8">KCTC 12870</strain>
    </source>
</reference>